<name>A0A5S9P3M3_9GAMM</name>
<dbReference type="Pfam" id="PF01935">
    <property type="entry name" value="DUF87"/>
    <property type="match status" value="1"/>
</dbReference>
<protein>
    <recommendedName>
        <fullName evidence="1">Helicase HerA central domain-containing protein</fullName>
    </recommendedName>
</protein>
<dbReference type="InterPro" id="IPR051162">
    <property type="entry name" value="T4SS_component"/>
</dbReference>
<dbReference type="Gene3D" id="3.40.50.300">
    <property type="entry name" value="P-loop containing nucleotide triphosphate hydrolases"/>
    <property type="match status" value="2"/>
</dbReference>
<accession>A0A5S9P3M3</accession>
<gene>
    <name evidence="2" type="ORF">OPDIPICF_04161</name>
</gene>
<evidence type="ECO:0000313" key="3">
    <source>
        <dbReference type="Proteomes" id="UP000441399"/>
    </source>
</evidence>
<dbReference type="PANTHER" id="PTHR30121:SF6">
    <property type="entry name" value="SLR6007 PROTEIN"/>
    <property type="match status" value="1"/>
</dbReference>
<dbReference type="InterPro" id="IPR002789">
    <property type="entry name" value="HerA_central"/>
</dbReference>
<keyword evidence="3" id="KW-1185">Reference proteome</keyword>
<organism evidence="2 3">
    <name type="scientific">BD1-7 clade bacterium</name>
    <dbReference type="NCBI Taxonomy" id="2029982"/>
    <lineage>
        <taxon>Bacteria</taxon>
        <taxon>Pseudomonadati</taxon>
        <taxon>Pseudomonadota</taxon>
        <taxon>Gammaproteobacteria</taxon>
        <taxon>Cellvibrionales</taxon>
        <taxon>Spongiibacteraceae</taxon>
        <taxon>BD1-7 clade</taxon>
    </lineage>
</organism>
<dbReference type="NCBIfam" id="TIGR03237">
    <property type="entry name" value="dnd_assoc_2"/>
    <property type="match status" value="1"/>
</dbReference>
<dbReference type="InterPro" id="IPR027417">
    <property type="entry name" value="P-loop_NTPase"/>
</dbReference>
<sequence length="1693" mass="193024">MYAVQFEHFAVERIKGWLDQNVQAGEKYQLRSTNLNNTQRLYDEICKCTQSFLYDGTELHYFRVNGIKVIFAAHFDEQEASDQYFNEYYISHLRDCVSSKFGDFKNTALVFIHNSALDTLVKNAIDLAHGDMPWSAHSIEKQLEALINGQPQNNAVLSHLLKIKAEQLKEDGGSMFGFVQLYAAMTSGGAPDLTELGFLPDKGLWELSKPAQIENRLKDNKEFHDKLERTLQNHPEEIHDRIPELGEEFIKNNFSDTSTDEWRTQLDMGDVITERQKQKENIVSFASVSSENAKLTGPRTKSEKGAGKRENHIILEVPKSSETFDLRLTFFGTDLKKEQLRLNKKNDPRWLKNSIIKVTGSVQRHVTVNAPFDGSPTFFTLKVKRTNNNECFTFQVLVLEEGDFHLPAIENRFLVRPNQNGLILQTEDMSLELAEQASSEFILSENDEVVDASTYSTLNYQQVYEESEVVSFNVENNGHLMKFTIEAEASPVTLTLPILMDSDRFNDLFKDDRYGQFINAKGKVVIDHKESKVPGIRLPLLRREEEFLTEGLISIGSDAIKAEQLESIDSDLYAAWTALSDYLKERKSLLSLEFWGETLRELVRNYVQTSLNYLNAIPMESTLNDENRIFLAMGMAEFEGKKYLSPYHPLILSYYLQLVDEIQADSQHKSFRNLPPVTMERLNPKGLLPYVYSKGNQFSYTQKVKENPLWLEIVPQQETSYSYVSTLVKEKSEEFIETFSELFKQVDDAPLIINSVNNGDNREVFMGLLAYFKKNLAECHPVHVNLYDEQFCETEFDIFAEMSYHEEIKQRYSLDKGSAREQSEYITDLLRTKLSFSKFKHKDVTEQNYAHLSFFKNNQKVTTFESDIDKFVSGIACHGLLSGEASVSENKTFQTAYGLNKINTKGQQHLEMSRLYGRLLKPCVEPNQQYHAHSSIGIAVSDSFKEQLERSYDSSIWTTIIDPKVTLDFFQQEQDLILIHYSDQYTNSAGYDAITVTRQSDLYKKMLSQQGDQLIEEFNAFNGEWLLKMVTDPEKEKKGKLGIVASWKLVSAMLSQSDITWIPISIAEMVRVSGNIGLKMDKHDFAVFHNKDGYSGKMSDDILFAGFKDNKLFLLPVEVKAGEHGSTSLEKAREQAEKLRAYLVERILGPKTLEGRIYRSLFIRQVLMQIEKYQLYEVFEADYFQTFLNEREQWLTGDYDLGIIEDFPEKMVMAHLTSPATIHTMETFEDGLLQLEIPDYQDHLISTPYQKLLPWVLEDNVLGISEQWLLGQNAKVSPIPAAKTDDSVTTTEPDEDAETIPVERTKTTGTESKSATVVTPATETESGRVLFGWEEMTHQPVYWEFNHEKMPNRHLLIFGRSGQGKTYCIQGILQELAKAQCNSMVVDYTNGFLPDHLEPEFQAAVNPKTLLVAHSPLAINPFRKQKQLIAGIELADQPHVVAGRVASVLNSVYSTIGEQQLATLNNVIESGVQCFGEDYTFQQLLTHLAEESKVGEALANKLSTMVKSNLFDTRAEGGWDAIYNSTDCHSHMIQLASIPTDVQRMATEFILWDLYAHACSTGNKHKPLPVVLDEVQNLDHRLDSPLAKMLTEGRKYGLSLILATQTLSNLAKEEQDRLFQAAHKLFFAPAETEIKKYAEILEVTVQGSKKLHWNEQLSKLKKGQCLSVGQHLNHYGELELSVKKINISSLGER</sequence>
<dbReference type="SUPFAM" id="SSF52540">
    <property type="entry name" value="P-loop containing nucleoside triphosphate hydrolases"/>
    <property type="match status" value="1"/>
</dbReference>
<reference evidence="2 3" key="1">
    <citation type="submission" date="2019-11" db="EMBL/GenBank/DDBJ databases">
        <authorList>
            <person name="Holert J."/>
        </authorList>
    </citation>
    <scope>NUCLEOTIDE SEQUENCE [LARGE SCALE GENOMIC DNA]</scope>
    <source>
        <strain evidence="2">SB11_3</strain>
    </source>
</reference>
<feature type="domain" description="Helicase HerA central" evidence="1">
    <location>
        <begin position="1345"/>
        <end position="1551"/>
    </location>
</feature>
<evidence type="ECO:0000259" key="1">
    <source>
        <dbReference type="Pfam" id="PF01935"/>
    </source>
</evidence>
<dbReference type="OrthoDB" id="9806951at2"/>
<proteinExistence type="predicted"/>
<dbReference type="PANTHER" id="PTHR30121">
    <property type="entry name" value="UNCHARACTERIZED PROTEIN YJGR-RELATED"/>
    <property type="match status" value="1"/>
</dbReference>
<evidence type="ECO:0000313" key="2">
    <source>
        <dbReference type="EMBL" id="CAA0097914.1"/>
    </source>
</evidence>
<dbReference type="EMBL" id="CACSIO010000004">
    <property type="protein sequence ID" value="CAA0097914.1"/>
    <property type="molecule type" value="Genomic_DNA"/>
</dbReference>
<dbReference type="CDD" id="cd01127">
    <property type="entry name" value="TrwB_TraG_TraD_VirD4"/>
    <property type="match status" value="1"/>
</dbReference>
<dbReference type="InterPro" id="IPR017646">
    <property type="entry name" value="Dnd_assoc_2"/>
</dbReference>
<dbReference type="Proteomes" id="UP000441399">
    <property type="component" value="Unassembled WGS sequence"/>
</dbReference>